<dbReference type="Pfam" id="PF01476">
    <property type="entry name" value="LysM"/>
    <property type="match status" value="1"/>
</dbReference>
<organism evidence="3 4">
    <name type="scientific">Corallococcus terminator</name>
    <dbReference type="NCBI Taxonomy" id="2316733"/>
    <lineage>
        <taxon>Bacteria</taxon>
        <taxon>Pseudomonadati</taxon>
        <taxon>Myxococcota</taxon>
        <taxon>Myxococcia</taxon>
        <taxon>Myxococcales</taxon>
        <taxon>Cystobacterineae</taxon>
        <taxon>Myxococcaceae</taxon>
        <taxon>Corallococcus</taxon>
    </lineage>
</organism>
<comment type="caution">
    <text evidence="3">The sequence shown here is derived from an EMBL/GenBank/DDBJ whole genome shotgun (WGS) entry which is preliminary data.</text>
</comment>
<dbReference type="SMART" id="SM00257">
    <property type="entry name" value="LysM"/>
    <property type="match status" value="1"/>
</dbReference>
<dbReference type="Gene3D" id="3.10.350.10">
    <property type="entry name" value="LysM domain"/>
    <property type="match status" value="1"/>
</dbReference>
<evidence type="ECO:0000313" key="3">
    <source>
        <dbReference type="EMBL" id="RKG93891.1"/>
    </source>
</evidence>
<dbReference type="EMBL" id="RAVZ01000003">
    <property type="protein sequence ID" value="RKG93891.1"/>
    <property type="molecule type" value="Genomic_DNA"/>
</dbReference>
<dbReference type="Proteomes" id="UP000268094">
    <property type="component" value="Unassembled WGS sequence"/>
</dbReference>
<evidence type="ECO:0000259" key="2">
    <source>
        <dbReference type="PROSITE" id="PS51782"/>
    </source>
</evidence>
<dbReference type="CDD" id="cd00118">
    <property type="entry name" value="LysM"/>
    <property type="match status" value="1"/>
</dbReference>
<evidence type="ECO:0000313" key="4">
    <source>
        <dbReference type="Proteomes" id="UP000268094"/>
    </source>
</evidence>
<dbReference type="PROSITE" id="PS51782">
    <property type="entry name" value="LYSM"/>
    <property type="match status" value="1"/>
</dbReference>
<accession>A0A3A8JU12</accession>
<keyword evidence="4" id="KW-1185">Reference proteome</keyword>
<feature type="compositionally biased region" description="Polar residues" evidence="1">
    <location>
        <begin position="70"/>
        <end position="79"/>
    </location>
</feature>
<dbReference type="RefSeq" id="WP_120538687.1">
    <property type="nucleotide sequence ID" value="NZ_RAVZ01000003.1"/>
</dbReference>
<dbReference type="PANTHER" id="PTHR33734:SF22">
    <property type="entry name" value="MEMBRANE-BOUND LYTIC MUREIN TRANSGLYCOSYLASE D"/>
    <property type="match status" value="1"/>
</dbReference>
<feature type="region of interest" description="Disordered" evidence="1">
    <location>
        <begin position="50"/>
        <end position="107"/>
    </location>
</feature>
<proteinExistence type="predicted"/>
<evidence type="ECO:0000256" key="1">
    <source>
        <dbReference type="SAM" id="MobiDB-lite"/>
    </source>
</evidence>
<dbReference type="AlphaFoldDB" id="A0A3A8JU12"/>
<dbReference type="PANTHER" id="PTHR33734">
    <property type="entry name" value="LYSM DOMAIN-CONTAINING GPI-ANCHORED PROTEIN 2"/>
    <property type="match status" value="1"/>
</dbReference>
<name>A0A3A8JU12_9BACT</name>
<protein>
    <submittedName>
        <fullName evidence="3">LysM peptidoglycan-binding domain-containing protein</fullName>
    </submittedName>
</protein>
<dbReference type="InterPro" id="IPR018392">
    <property type="entry name" value="LysM"/>
</dbReference>
<sequence>MTVNGTRSNNSYRVRSGDTLGEIAQRHNTTVDALVRANNLSDPNRILSGTQLTIPGATDGFERAPLRMSPASQSRTSPRNADGFDRGTPAGGRIAPTPRPPSERPAAPAVVAPVPLPLSQRPAAPVVNDSSATPTDFNDTSVIAPATDLPDVRTDTPWISQFDGSKVPDSGNLACFRAATVMAREAGVTVTDFENRIQVATSEGPDGITVNRQAAEQGRDYIDQQLSLGRPVVVGVDHRNNDGQNKDNRDGITDHFVVITGRGTDEQGRVFYTFHDPATRHPSKGADTNPDNRFFVDEQTGNLYRPGSREERYVTDRGFQVSMVRPNA</sequence>
<reference evidence="4" key="1">
    <citation type="submission" date="2018-09" db="EMBL/GenBank/DDBJ databases">
        <authorList>
            <person name="Livingstone P.G."/>
            <person name="Whitworth D.E."/>
        </authorList>
    </citation>
    <scope>NUCLEOTIDE SEQUENCE [LARGE SCALE GENOMIC DNA]</scope>
    <source>
        <strain evidence="4">CA054A</strain>
    </source>
</reference>
<dbReference type="SUPFAM" id="SSF54106">
    <property type="entry name" value="LysM domain"/>
    <property type="match status" value="1"/>
</dbReference>
<gene>
    <name evidence="3" type="ORF">D7V88_00970</name>
</gene>
<dbReference type="InterPro" id="IPR036779">
    <property type="entry name" value="LysM_dom_sf"/>
</dbReference>
<dbReference type="OrthoDB" id="5378899at2"/>
<feature type="domain" description="LysM" evidence="2">
    <location>
        <begin position="10"/>
        <end position="54"/>
    </location>
</feature>
<dbReference type="GO" id="GO:0008932">
    <property type="term" value="F:lytic endotransglycosylase activity"/>
    <property type="evidence" value="ECO:0007669"/>
    <property type="project" value="TreeGrafter"/>
</dbReference>